<dbReference type="InterPro" id="IPR002048">
    <property type="entry name" value="EF_hand_dom"/>
</dbReference>
<feature type="transmembrane region" description="Helical" evidence="16">
    <location>
        <begin position="634"/>
        <end position="657"/>
    </location>
</feature>
<feature type="transmembrane region" description="Helical" evidence="16">
    <location>
        <begin position="1225"/>
        <end position="1248"/>
    </location>
</feature>
<dbReference type="Gene3D" id="1.10.238.10">
    <property type="entry name" value="EF-hand"/>
    <property type="match status" value="1"/>
</dbReference>
<feature type="transmembrane region" description="Helical" evidence="16">
    <location>
        <begin position="1524"/>
        <end position="1544"/>
    </location>
</feature>
<feature type="transmembrane region" description="Helical" evidence="16">
    <location>
        <begin position="256"/>
        <end position="274"/>
    </location>
</feature>
<evidence type="ECO:0000256" key="17">
    <source>
        <dbReference type="SAM" id="Coils"/>
    </source>
</evidence>
<keyword evidence="2 16" id="KW-0813">Transport</keyword>
<evidence type="ECO:0000313" key="20">
    <source>
        <dbReference type="EMBL" id="AAC63049.1"/>
    </source>
</evidence>
<dbReference type="InterPro" id="IPR001696">
    <property type="entry name" value="Na_channel_asu"/>
</dbReference>
<evidence type="ECO:0000256" key="5">
    <source>
        <dbReference type="ARBA" id="ARBA00022692"/>
    </source>
</evidence>
<feature type="transmembrane region" description="Helical" evidence="16">
    <location>
        <begin position="590"/>
        <end position="613"/>
    </location>
</feature>
<feature type="transmembrane region" description="Helical" evidence="16">
    <location>
        <begin position="1425"/>
        <end position="1453"/>
    </location>
</feature>
<evidence type="ECO:0000256" key="12">
    <source>
        <dbReference type="ARBA" id="ARBA00023157"/>
    </source>
</evidence>
<evidence type="ECO:0000256" key="2">
    <source>
        <dbReference type="ARBA" id="ARBA00022448"/>
    </source>
</evidence>
<accession>O02037</accession>
<feature type="transmembrane region" description="Helical" evidence="16">
    <location>
        <begin position="801"/>
        <end position="823"/>
    </location>
</feature>
<feature type="transmembrane region" description="Helical" evidence="16">
    <location>
        <begin position="384"/>
        <end position="410"/>
    </location>
</feature>
<keyword evidence="17" id="KW-0175">Coiled coil</keyword>
<dbReference type="GO" id="GO:0022843">
    <property type="term" value="F:voltage-gated monoatomic cation channel activity"/>
    <property type="evidence" value="ECO:0007669"/>
    <property type="project" value="UniProtKB-ARBA"/>
</dbReference>
<evidence type="ECO:0000256" key="10">
    <source>
        <dbReference type="ARBA" id="ARBA00023065"/>
    </source>
</evidence>
<evidence type="ECO:0000256" key="4">
    <source>
        <dbReference type="ARBA" id="ARBA00022475"/>
    </source>
</evidence>
<evidence type="ECO:0000259" key="19">
    <source>
        <dbReference type="PROSITE" id="PS50222"/>
    </source>
</evidence>
<evidence type="ECO:0000256" key="1">
    <source>
        <dbReference type="ARBA" id="ARBA00004651"/>
    </source>
</evidence>
<feature type="transmembrane region" description="Helical" evidence="16">
    <location>
        <begin position="1377"/>
        <end position="1404"/>
    </location>
</feature>
<dbReference type="GO" id="GO:0086010">
    <property type="term" value="P:membrane depolarization during action potential"/>
    <property type="evidence" value="ECO:0007669"/>
    <property type="project" value="TreeGrafter"/>
</dbReference>
<dbReference type="Pfam" id="PF16905">
    <property type="entry name" value="GPHH"/>
    <property type="match status" value="1"/>
</dbReference>
<keyword evidence="5 16" id="KW-0812">Transmembrane</keyword>
<dbReference type="FunFam" id="1.20.120.350:FF:000068">
    <property type="entry name" value="Sodium channel protein"/>
    <property type="match status" value="1"/>
</dbReference>
<dbReference type="InterPro" id="IPR043203">
    <property type="entry name" value="VGCC_Ca_Na"/>
</dbReference>
<reference evidence="20" key="1">
    <citation type="journal article" date="1997" name="Parasitology">
        <title>Cloning of a putative voltage-gated sodium channel from the turbellarian flatworm Bdelloura candida.</title>
        <authorList>
            <person name="Jeziorski M.C."/>
            <person name="Greenberg R.M."/>
            <person name="Anderson P.A."/>
        </authorList>
    </citation>
    <scope>NUCLEOTIDE SEQUENCE</scope>
</reference>
<keyword evidence="13" id="KW-0325">Glycoprotein</keyword>
<protein>
    <recommendedName>
        <fullName evidence="16">Sodium channel protein</fullName>
    </recommendedName>
</protein>
<dbReference type="CDD" id="cd13433">
    <property type="entry name" value="Na_channel_gate"/>
    <property type="match status" value="1"/>
</dbReference>
<feature type="transmembrane region" description="Helical" evidence="16">
    <location>
        <begin position="987"/>
        <end position="1005"/>
    </location>
</feature>
<dbReference type="EMBL" id="U93074">
    <property type="protein sequence ID" value="AAC63049.1"/>
    <property type="molecule type" value="mRNA"/>
</dbReference>
<dbReference type="FunFam" id="1.10.287.70:FF:000001">
    <property type="entry name" value="Sodium channel protein"/>
    <property type="match status" value="1"/>
</dbReference>
<dbReference type="InterPro" id="IPR005821">
    <property type="entry name" value="Ion_trans_dom"/>
</dbReference>
<feature type="transmembrane region" description="Helical" evidence="16">
    <location>
        <begin position="1311"/>
        <end position="1329"/>
    </location>
</feature>
<dbReference type="InterPro" id="IPR044564">
    <property type="entry name" value="Na_chnl_inactivation_gate"/>
</dbReference>
<dbReference type="Gene3D" id="1.10.287.70">
    <property type="match status" value="4"/>
</dbReference>
<keyword evidence="7 16" id="KW-0851">Voltage-gated channel</keyword>
<keyword evidence="11 16" id="KW-0472">Membrane</keyword>
<dbReference type="GO" id="GO:0005248">
    <property type="term" value="F:voltage-gated sodium channel activity"/>
    <property type="evidence" value="ECO:0007669"/>
    <property type="project" value="InterPro"/>
</dbReference>
<feature type="transmembrane region" description="Helical" evidence="16">
    <location>
        <begin position="1341"/>
        <end position="1365"/>
    </location>
</feature>
<gene>
    <name evidence="20" type="primary">BdNa1</name>
</gene>
<feature type="transmembrane region" description="Helical" evidence="16">
    <location>
        <begin position="1052"/>
        <end position="1070"/>
    </location>
</feature>
<feature type="transmembrane region" description="Helical" evidence="16">
    <location>
        <begin position="706"/>
        <end position="735"/>
    </location>
</feature>
<dbReference type="FunFam" id="1.20.120.350:FF:000009">
    <property type="entry name" value="Voltage-dependent T-type calcium channel subunit alpha"/>
    <property type="match status" value="1"/>
</dbReference>
<name>O02037_BDECA</name>
<feature type="transmembrane region" description="Helical" evidence="16">
    <location>
        <begin position="193"/>
        <end position="210"/>
    </location>
</feature>
<evidence type="ECO:0000256" key="6">
    <source>
        <dbReference type="ARBA" id="ARBA00022737"/>
    </source>
</evidence>
<feature type="transmembrane region" description="Helical" evidence="16">
    <location>
        <begin position="135"/>
        <end position="156"/>
    </location>
</feature>
<evidence type="ECO:0000256" key="9">
    <source>
        <dbReference type="ARBA" id="ARBA00023053"/>
    </source>
</evidence>
<dbReference type="PROSITE" id="PS50222">
    <property type="entry name" value="EF_HAND_2"/>
    <property type="match status" value="1"/>
</dbReference>
<comment type="function">
    <text evidence="16">Mediates the voltage-dependent sodium ion permeability of excitable membranes. Assuming opened or closed conformations in response to the voltage difference across the membrane, the protein forms a sodium-selective channel through which Na(+) ions may pass in accordance with their electrochemical gradient.</text>
</comment>
<keyword evidence="14 16" id="KW-0739">Sodium transport</keyword>
<feature type="coiled-coil region" evidence="17">
    <location>
        <begin position="412"/>
        <end position="449"/>
    </location>
</feature>
<dbReference type="GO" id="GO:0005509">
    <property type="term" value="F:calcium ion binding"/>
    <property type="evidence" value="ECO:0007669"/>
    <property type="project" value="InterPro"/>
</dbReference>
<evidence type="ECO:0000256" key="11">
    <source>
        <dbReference type="ARBA" id="ARBA00023136"/>
    </source>
</evidence>
<dbReference type="PRINTS" id="PR00170">
    <property type="entry name" value="NACHANNEL"/>
</dbReference>
<keyword evidence="6" id="KW-0677">Repeat</keyword>
<proteinExistence type="evidence at transcript level"/>
<keyword evidence="12" id="KW-1015">Disulfide bond</keyword>
<comment type="caution">
    <text evidence="16">Lacks conserved residue(s) required for the propagation of feature annotation.</text>
</comment>
<dbReference type="PIR" id="T31340">
    <property type="entry name" value="T31340"/>
</dbReference>
<dbReference type="FunFam" id="1.10.287.70:FF:000046">
    <property type="entry name" value="Sodium channel protein"/>
    <property type="match status" value="1"/>
</dbReference>
<keyword evidence="8 16" id="KW-1133">Transmembrane helix</keyword>
<dbReference type="GO" id="GO:0001518">
    <property type="term" value="C:voltage-gated sodium channel complex"/>
    <property type="evidence" value="ECO:0007669"/>
    <property type="project" value="UniProtKB-UniRule"/>
</dbReference>
<evidence type="ECO:0000256" key="13">
    <source>
        <dbReference type="ARBA" id="ARBA00023180"/>
    </source>
</evidence>
<comment type="similarity">
    <text evidence="16">Belongs to the sodium channel (TC 1.A.1.10) family.</text>
</comment>
<dbReference type="Pfam" id="PF00520">
    <property type="entry name" value="Ion_trans"/>
    <property type="match status" value="4"/>
</dbReference>
<feature type="transmembrane region" description="Helical" evidence="16">
    <location>
        <begin position="1105"/>
        <end position="1132"/>
    </location>
</feature>
<evidence type="ECO:0000256" key="14">
    <source>
        <dbReference type="ARBA" id="ARBA00023201"/>
    </source>
</evidence>
<evidence type="ECO:0000256" key="18">
    <source>
        <dbReference type="SAM" id="MobiDB-lite"/>
    </source>
</evidence>
<evidence type="ECO:0000256" key="8">
    <source>
        <dbReference type="ARBA" id="ARBA00022989"/>
    </source>
</evidence>
<dbReference type="Gene3D" id="1.20.120.350">
    <property type="entry name" value="Voltage-gated potassium channels. Chain C"/>
    <property type="match status" value="4"/>
</dbReference>
<dbReference type="GO" id="GO:0019228">
    <property type="term" value="P:neuronal action potential"/>
    <property type="evidence" value="ECO:0007669"/>
    <property type="project" value="TreeGrafter"/>
</dbReference>
<evidence type="ECO:0000256" key="16">
    <source>
        <dbReference type="RuleBase" id="RU361132"/>
    </source>
</evidence>
<feature type="transmembrane region" description="Helical" evidence="16">
    <location>
        <begin position="1025"/>
        <end position="1045"/>
    </location>
</feature>
<evidence type="ECO:0000256" key="3">
    <source>
        <dbReference type="ARBA" id="ARBA00022461"/>
    </source>
</evidence>
<feature type="region of interest" description="Disordered" evidence="18">
    <location>
        <begin position="35"/>
        <end position="56"/>
    </location>
</feature>
<feature type="transmembrane region" description="Helical" evidence="16">
    <location>
        <begin position="663"/>
        <end position="686"/>
    </location>
</feature>
<organism evidence="20">
    <name type="scientific">Bdelloura candida</name>
    <name type="common">Horseshoe crab flatworm</name>
    <dbReference type="NCBI Taxonomy" id="46766"/>
    <lineage>
        <taxon>Eukaryota</taxon>
        <taxon>Metazoa</taxon>
        <taxon>Spiralia</taxon>
        <taxon>Lophotrochozoa</taxon>
        <taxon>Platyhelminthes</taxon>
        <taxon>Rhabditophora</taxon>
        <taxon>Seriata</taxon>
        <taxon>Tricladida</taxon>
        <taxon>Maricola</taxon>
        <taxon>Bdellouroidea</taxon>
        <taxon>Bdellouridae</taxon>
        <taxon>Bdellourinae</taxon>
        <taxon>Bdelloura</taxon>
    </lineage>
</organism>
<dbReference type="InterPro" id="IPR031649">
    <property type="entry name" value="GPHH_dom"/>
</dbReference>
<feature type="domain" description="EF-hand" evidence="19">
    <location>
        <begin position="1561"/>
        <end position="1596"/>
    </location>
</feature>
<keyword evidence="9 16" id="KW-0915">Sodium</keyword>
<keyword evidence="10 16" id="KW-0406">Ion transport</keyword>
<keyword evidence="3 16" id="KW-0894">Sodium channel</keyword>
<evidence type="ECO:0000256" key="15">
    <source>
        <dbReference type="ARBA" id="ARBA00023303"/>
    </source>
</evidence>
<dbReference type="InterPro" id="IPR027359">
    <property type="entry name" value="Volt_channel_dom_sf"/>
</dbReference>
<evidence type="ECO:0000256" key="7">
    <source>
        <dbReference type="ARBA" id="ARBA00022882"/>
    </source>
</evidence>
<dbReference type="PANTHER" id="PTHR10037:SF288">
    <property type="entry name" value="SODIUM CHANNEL PROTEIN PARA"/>
    <property type="match status" value="1"/>
</dbReference>
<dbReference type="PANTHER" id="PTHR10037">
    <property type="entry name" value="VOLTAGE-GATED CATION CHANNEL CALCIUM AND SODIUM"/>
    <property type="match status" value="1"/>
</dbReference>
<sequence length="1699" mass="197756">MKEVVNRFRFLTWESVKEGNIRYVESVRRKKEEKAEKINLDKKGKSKDKKASTLAPDPRLEEGKKLSFLLGDCFSKKKFGGQLIDEIDPYYYDKRSFVVINKSKNIYRFTTTKAFFLFSPFNPVRTSAIKILTHPLFSIVVLLTIITNCIIMALNLDIKALEQSFTIIYAAEFLVKAFARGLIINDFTYLRSIWNWLDFLVIGLAYLMFIEPDLGNYSSLRTLRVFRALKTVTILPGMTTVVNALLNSVIKLKDAIVLTLFMLAIFALIGLQLYKGTLTQKCVKEFDNSTMNLDENSTVAWDDIKIFYNSPENWHEPHKVCSNSTAPCPPGYLCFATSEGNPNFGFTNYDTFPWAYLCAFRLMTQDFWEDLYQNTIRANGKIHVFFFMFVIFFGSFYLVNVILAIVAMSYDEARLKDFAKTAEEEAQKKEEEELMMEALEEDFDLYSEDLYFKAIVTNEEVESKSLKSCDDIYQPICTENLAQLFRSNSLNFYSNKDGASCLDKSQIEQKLDNIEINESTSMTNITLGDSEKEKSMDDNNEKIQKRRAAVFEIYEEKFKKSQRQLFFEMVEAKMCSWQFCPAYIKFQKCVSFIILDPFLELFITLCIVCNTCFMALEGPFTEESVKIFFRHSNYFFMGVFTFEAIGKQIALGLKTYFSERWNVFDFIVVIISLLELSRPNGVMSILRAFRLLRVFKLAKSWQTMNLLFTIIGHTVGAIGNLCIVLGIIVFIFAVLGMNTFHYGYQKYRNTTLYPEFEGHLPRWNFDDFYNSFMIVFRVLCGEYIESMWDCLRVNNYLCIPFFLLTMILGNLVILNLFLALLISSFSSESLERREEESIEINKLQQAFNRVYRAVVFIKYKFVKLFKLIKKRLLMYSWFRPALYPDPWNEFIEKKGTARTKVLFPNYDDNAWKWPSDLQIPQEQQPSFDFIPEITDAEIVYWNMPLDCLSRDAVDYLNRNCPCCFRNRYYRVWWRIRCLTFKVVDHKYFETFILFMIAFSSLTMTLEDKYLPNYPMLENTIYILDKVFTIVFLMEMLLKWMAIGLYKYFKDPWSCLDFAIVMIALISLMPFDMSRYDALKAMRTLRALRPLRAISRWEGMRIVVNALIQAIPSIFNVMVVCLVFWLIFSIIGVQRFGGRFYKCIYKDSKSQVSPLIVNSKIACETFANQLNITWINSKIHFDDVVNGLLALFQVATFKGWTDIIKDSVDVTDIDKQPRHNNSRINYIYYVLFIIFGSFFTLNLFIGVIIDNFNVQKKKVGGSLEMFMTDDQKKYYNAIQKMSSSSPQKPIPKPKNHISIVFYNICKNKNFDIVIMGFIVLNTLTMCIEFQDQPKLLTRVLDIVGRVFLLIFAGEFIMKLIGFRWFYFKDPWNVFDFSVVVFSTIAWILQFFESIFPLDPTLIRIVRLFRITRVLRLVKSARGIRTLLFSLVVSLPALFNIALLLMLVMFIYAIMGLSFFANVPHKYGIDETFNFETFFNSMIILFQISTTGGWHSVMDGLMNNESPECSEIPSPCGSKLLASSYLISYLIINAFVIVNMYIAVILENFSQATKDFQMGLTQDDYDLFYEVWEKYDPEATGFIPLSDLYDFVDQIGQPLGIAKPNKIQLAILEIPICQGNNICCMDVLDILTKNYLAESTKTFDPSVGVVDLKPTVKSTIADKKLIISNTYENLRAEWAARKITNLMRNFILRCKIKNQQT</sequence>
<comment type="subcellular location">
    <subcellularLocation>
        <location evidence="1 16">Cell membrane</location>
        <topology evidence="1 16">Multi-pass membrane protein</topology>
    </subcellularLocation>
</comment>
<dbReference type="SUPFAM" id="SSF81324">
    <property type="entry name" value="Voltage-gated potassium channels"/>
    <property type="match status" value="4"/>
</dbReference>
<keyword evidence="4" id="KW-1003">Cell membrane</keyword>
<keyword evidence="15 16" id="KW-0407">Ion channel</keyword>